<comment type="caution">
    <text evidence="6">The sequence shown here is derived from an EMBL/GenBank/DDBJ whole genome shotgun (WGS) entry which is preliminary data.</text>
</comment>
<keyword evidence="7" id="KW-1185">Reference proteome</keyword>
<evidence type="ECO:0000313" key="6">
    <source>
        <dbReference type="EMBL" id="MDR7092597.1"/>
    </source>
</evidence>
<dbReference type="InterPro" id="IPR000847">
    <property type="entry name" value="LysR_HTH_N"/>
</dbReference>
<organism evidence="6 7">
    <name type="scientific">Hydrogenophaga laconesensis</name>
    <dbReference type="NCBI Taxonomy" id="1805971"/>
    <lineage>
        <taxon>Bacteria</taxon>
        <taxon>Pseudomonadati</taxon>
        <taxon>Pseudomonadota</taxon>
        <taxon>Betaproteobacteria</taxon>
        <taxon>Burkholderiales</taxon>
        <taxon>Comamonadaceae</taxon>
        <taxon>Hydrogenophaga</taxon>
    </lineage>
</organism>
<evidence type="ECO:0000313" key="7">
    <source>
        <dbReference type="Proteomes" id="UP001265550"/>
    </source>
</evidence>
<dbReference type="Pfam" id="PF03466">
    <property type="entry name" value="LysR_substrate"/>
    <property type="match status" value="1"/>
</dbReference>
<reference evidence="6 7" key="1">
    <citation type="submission" date="2023-07" db="EMBL/GenBank/DDBJ databases">
        <title>Sorghum-associated microbial communities from plants grown in Nebraska, USA.</title>
        <authorList>
            <person name="Schachtman D."/>
        </authorList>
    </citation>
    <scope>NUCLEOTIDE SEQUENCE [LARGE SCALE GENOMIC DNA]</scope>
    <source>
        <strain evidence="6 7">BE240</strain>
    </source>
</reference>
<dbReference type="Gene3D" id="3.40.190.10">
    <property type="entry name" value="Periplasmic binding protein-like II"/>
    <property type="match status" value="2"/>
</dbReference>
<dbReference type="PRINTS" id="PR00039">
    <property type="entry name" value="HTHLYSR"/>
</dbReference>
<dbReference type="InterPro" id="IPR036390">
    <property type="entry name" value="WH_DNA-bd_sf"/>
</dbReference>
<dbReference type="InterPro" id="IPR005119">
    <property type="entry name" value="LysR_subst-bd"/>
</dbReference>
<keyword evidence="3 6" id="KW-0238">DNA-binding</keyword>
<sequence length="299" mass="33054">MNLRQIEVFRATMLTGSTADAARLLHVSQPGISRMIGHIELQLGLRLFERGKGRLKPTPEAHALYAEVEHVYRGVRRIDERAQALKSGGGLALRVLASPSTLLEIVPRAVASLSADYPDSMIYLESQLVRDMVRLLAIGEADVGISNLPIDHPLLVSEVVGSWSLSCVFQRGHRFEQETSVSISEIVKERLIAFSPDTPQGRLVAEHYPRTLDTGPRRIEVRSGQVACALAEAGAGVAVVDNLTARAWRKDQLSFRPIKRSPRTQVFRVRNPAFPGSVLEDGLVERIRQGFRAMDRPGQ</sequence>
<keyword evidence="4" id="KW-0804">Transcription</keyword>
<dbReference type="Proteomes" id="UP001265550">
    <property type="component" value="Unassembled WGS sequence"/>
</dbReference>
<dbReference type="PANTHER" id="PTHR30427">
    <property type="entry name" value="TRANSCRIPTIONAL ACTIVATOR PROTEIN LYSR"/>
    <property type="match status" value="1"/>
</dbReference>
<dbReference type="Pfam" id="PF00126">
    <property type="entry name" value="HTH_1"/>
    <property type="match status" value="1"/>
</dbReference>
<keyword evidence="2" id="KW-0805">Transcription regulation</keyword>
<dbReference type="GO" id="GO:0003677">
    <property type="term" value="F:DNA binding"/>
    <property type="evidence" value="ECO:0007669"/>
    <property type="project" value="UniProtKB-KW"/>
</dbReference>
<feature type="domain" description="HTH lysR-type" evidence="5">
    <location>
        <begin position="1"/>
        <end position="58"/>
    </location>
</feature>
<dbReference type="PANTHER" id="PTHR30427:SF1">
    <property type="entry name" value="TRANSCRIPTIONAL ACTIVATOR PROTEIN LYSR"/>
    <property type="match status" value="1"/>
</dbReference>
<evidence type="ECO:0000256" key="2">
    <source>
        <dbReference type="ARBA" id="ARBA00023015"/>
    </source>
</evidence>
<dbReference type="SUPFAM" id="SSF53850">
    <property type="entry name" value="Periplasmic binding protein-like II"/>
    <property type="match status" value="1"/>
</dbReference>
<dbReference type="Gene3D" id="1.10.10.10">
    <property type="entry name" value="Winged helix-like DNA-binding domain superfamily/Winged helix DNA-binding domain"/>
    <property type="match status" value="1"/>
</dbReference>
<evidence type="ECO:0000259" key="5">
    <source>
        <dbReference type="PROSITE" id="PS50931"/>
    </source>
</evidence>
<evidence type="ECO:0000256" key="1">
    <source>
        <dbReference type="ARBA" id="ARBA00009437"/>
    </source>
</evidence>
<dbReference type="InterPro" id="IPR036388">
    <property type="entry name" value="WH-like_DNA-bd_sf"/>
</dbReference>
<evidence type="ECO:0000256" key="4">
    <source>
        <dbReference type="ARBA" id="ARBA00023163"/>
    </source>
</evidence>
<accession>A0ABU1V578</accession>
<dbReference type="EMBL" id="JAVDWE010000001">
    <property type="protein sequence ID" value="MDR7092597.1"/>
    <property type="molecule type" value="Genomic_DNA"/>
</dbReference>
<dbReference type="RefSeq" id="WP_204731605.1">
    <property type="nucleotide sequence ID" value="NZ_JAVDWE010000001.1"/>
</dbReference>
<name>A0ABU1V578_9BURK</name>
<gene>
    <name evidence="6" type="ORF">J2X09_000320</name>
</gene>
<proteinExistence type="inferred from homology"/>
<dbReference type="SUPFAM" id="SSF46785">
    <property type="entry name" value="Winged helix' DNA-binding domain"/>
    <property type="match status" value="1"/>
</dbReference>
<comment type="similarity">
    <text evidence="1">Belongs to the LysR transcriptional regulatory family.</text>
</comment>
<evidence type="ECO:0000256" key="3">
    <source>
        <dbReference type="ARBA" id="ARBA00023125"/>
    </source>
</evidence>
<dbReference type="PROSITE" id="PS50931">
    <property type="entry name" value="HTH_LYSR"/>
    <property type="match status" value="1"/>
</dbReference>
<protein>
    <submittedName>
        <fullName evidence="6">DNA-binding transcriptional LysR family regulator</fullName>
    </submittedName>
</protein>